<dbReference type="RefSeq" id="WP_163178773.1">
    <property type="nucleotide sequence ID" value="NZ_JAAIWM010000002.1"/>
</dbReference>
<dbReference type="GO" id="GO:0009231">
    <property type="term" value="P:riboflavin biosynthetic process"/>
    <property type="evidence" value="ECO:0007669"/>
    <property type="project" value="UniProtKB-KW"/>
</dbReference>
<evidence type="ECO:0000256" key="10">
    <source>
        <dbReference type="PROSITE-ProRule" id="PRU00524"/>
    </source>
</evidence>
<dbReference type="NCBIfam" id="TIGR00187">
    <property type="entry name" value="ribE"/>
    <property type="match status" value="1"/>
</dbReference>
<accession>A0A6M0Q4Y5</accession>
<dbReference type="PIRSF" id="PIRSF000498">
    <property type="entry name" value="Riboflavin_syn_A"/>
    <property type="match status" value="1"/>
</dbReference>
<dbReference type="NCBIfam" id="NF006767">
    <property type="entry name" value="PRK09289.1"/>
    <property type="match status" value="1"/>
</dbReference>
<dbReference type="CDD" id="cd00402">
    <property type="entry name" value="Riboflavin_synthase_like"/>
    <property type="match status" value="1"/>
</dbReference>
<dbReference type="Gene3D" id="2.40.30.20">
    <property type="match status" value="2"/>
</dbReference>
<dbReference type="InterPro" id="IPR023366">
    <property type="entry name" value="ATP_synth_asu-like_sf"/>
</dbReference>
<keyword evidence="6" id="KW-0686">Riboflavin biosynthesis</keyword>
<dbReference type="PANTHER" id="PTHR21098">
    <property type="entry name" value="RIBOFLAVIN SYNTHASE ALPHA CHAIN"/>
    <property type="match status" value="1"/>
</dbReference>
<evidence type="ECO:0000256" key="8">
    <source>
        <dbReference type="ARBA" id="ARBA00022737"/>
    </source>
</evidence>
<evidence type="ECO:0000256" key="1">
    <source>
        <dbReference type="ARBA" id="ARBA00000968"/>
    </source>
</evidence>
<evidence type="ECO:0000256" key="7">
    <source>
        <dbReference type="ARBA" id="ARBA00022679"/>
    </source>
</evidence>
<sequence length="216" mass="23607">MFTGIVEEIGIVDRMVQQGEAIVLTIQAKKVVEDVHLGDSISVNGTCLTVTSFTHNKFTVDIMPETVRATSLQSLKSGSEVNLERAMAANGRFGGHFVSGHVDGIGTILKKTRVSNAVYYEIEVPKDIRRYILLKGSICVDGTSLTVFGTTDKTFTISLIPHTLSETVLGKKGAGDIVNLECDMLAKYIEQFVLLRENDSKSSSMSEGFLREHGYL</sequence>
<evidence type="ECO:0000313" key="13">
    <source>
        <dbReference type="Proteomes" id="UP000481043"/>
    </source>
</evidence>
<evidence type="ECO:0000256" key="6">
    <source>
        <dbReference type="ARBA" id="ARBA00022619"/>
    </source>
</evidence>
<evidence type="ECO:0000313" key="12">
    <source>
        <dbReference type="EMBL" id="NEY71312.1"/>
    </source>
</evidence>
<feature type="domain" description="Lumazine-binding" evidence="11">
    <location>
        <begin position="97"/>
        <end position="193"/>
    </location>
</feature>
<evidence type="ECO:0000256" key="2">
    <source>
        <dbReference type="ARBA" id="ARBA00002803"/>
    </source>
</evidence>
<dbReference type="EC" id="2.5.1.9" evidence="4 9"/>
<dbReference type="InterPro" id="IPR017938">
    <property type="entry name" value="Riboflavin_synthase-like_b-brl"/>
</dbReference>
<comment type="pathway">
    <text evidence="3">Cofactor biosynthesis; riboflavin biosynthesis; riboflavin from 2-hydroxy-3-oxobutyl phosphate and 5-amino-6-(D-ribitylamino)uracil: step 2/2.</text>
</comment>
<dbReference type="EMBL" id="JAAIWM010000002">
    <property type="protein sequence ID" value="NEY71312.1"/>
    <property type="molecule type" value="Genomic_DNA"/>
</dbReference>
<dbReference type="AlphaFoldDB" id="A0A6M0Q4Y5"/>
<evidence type="ECO:0000256" key="4">
    <source>
        <dbReference type="ARBA" id="ARBA00012827"/>
    </source>
</evidence>
<dbReference type="SUPFAM" id="SSF63380">
    <property type="entry name" value="Riboflavin synthase domain-like"/>
    <property type="match status" value="2"/>
</dbReference>
<name>A0A6M0Q4Y5_9BACI</name>
<gene>
    <name evidence="12" type="primary">ribE</name>
    <name evidence="12" type="ORF">G4D63_06100</name>
</gene>
<dbReference type="GO" id="GO:0004746">
    <property type="term" value="F:riboflavin synthase activity"/>
    <property type="evidence" value="ECO:0007669"/>
    <property type="project" value="UniProtKB-UniRule"/>
</dbReference>
<comment type="caution">
    <text evidence="12">The sequence shown here is derived from an EMBL/GenBank/DDBJ whole genome shotgun (WGS) entry which is preliminary data.</text>
</comment>
<dbReference type="NCBIfam" id="NF009566">
    <property type="entry name" value="PRK13020.1"/>
    <property type="match status" value="1"/>
</dbReference>
<comment type="function">
    <text evidence="2">Catalyzes the dismutation of two molecules of 6,7-dimethyl-8-ribityllumazine, resulting in the formation of riboflavin and 5-amino-6-(D-ribitylamino)uracil.</text>
</comment>
<evidence type="ECO:0000256" key="9">
    <source>
        <dbReference type="NCBIfam" id="TIGR00187"/>
    </source>
</evidence>
<keyword evidence="13" id="KW-1185">Reference proteome</keyword>
<dbReference type="Pfam" id="PF00677">
    <property type="entry name" value="Lum_binding"/>
    <property type="match status" value="2"/>
</dbReference>
<evidence type="ECO:0000256" key="3">
    <source>
        <dbReference type="ARBA" id="ARBA00004887"/>
    </source>
</evidence>
<organism evidence="12 13">
    <name type="scientific">Bacillus mesophilus</name>
    <dbReference type="NCBI Taxonomy" id="1808955"/>
    <lineage>
        <taxon>Bacteria</taxon>
        <taxon>Bacillati</taxon>
        <taxon>Bacillota</taxon>
        <taxon>Bacilli</taxon>
        <taxon>Bacillales</taxon>
        <taxon>Bacillaceae</taxon>
        <taxon>Bacillus</taxon>
    </lineage>
</organism>
<comment type="catalytic activity">
    <reaction evidence="1">
        <text>2 6,7-dimethyl-8-(1-D-ribityl)lumazine + H(+) = 5-amino-6-(D-ribitylamino)uracil + riboflavin</text>
        <dbReference type="Rhea" id="RHEA:20772"/>
        <dbReference type="ChEBI" id="CHEBI:15378"/>
        <dbReference type="ChEBI" id="CHEBI:15934"/>
        <dbReference type="ChEBI" id="CHEBI:57986"/>
        <dbReference type="ChEBI" id="CHEBI:58201"/>
        <dbReference type="EC" id="2.5.1.9"/>
    </reaction>
</comment>
<protein>
    <recommendedName>
        <fullName evidence="5 9">Riboflavin synthase</fullName>
        <ecNumber evidence="4 9">2.5.1.9</ecNumber>
    </recommendedName>
</protein>
<dbReference type="PROSITE" id="PS51177">
    <property type="entry name" value="LUMAZINE_BIND"/>
    <property type="match status" value="2"/>
</dbReference>
<keyword evidence="7 12" id="KW-0808">Transferase</keyword>
<evidence type="ECO:0000256" key="5">
    <source>
        <dbReference type="ARBA" id="ARBA00013950"/>
    </source>
</evidence>
<dbReference type="InterPro" id="IPR001783">
    <property type="entry name" value="Lumazine-bd"/>
</dbReference>
<feature type="repeat" description="Lumazine-binding" evidence="10">
    <location>
        <begin position="1"/>
        <end position="96"/>
    </location>
</feature>
<proteinExistence type="predicted"/>
<dbReference type="FunFam" id="2.40.30.20:FF:000004">
    <property type="entry name" value="Riboflavin synthase, alpha subunit"/>
    <property type="match status" value="1"/>
</dbReference>
<dbReference type="Proteomes" id="UP000481043">
    <property type="component" value="Unassembled WGS sequence"/>
</dbReference>
<reference evidence="12 13" key="1">
    <citation type="submission" date="2020-02" db="EMBL/GenBank/DDBJ databases">
        <title>Bacillus aquiflavi sp. nov., isolated from yellow water of strong flavor Chinese baijiu in Yibin region of China.</title>
        <authorList>
            <person name="Xie J."/>
        </authorList>
    </citation>
    <scope>NUCLEOTIDE SEQUENCE [LARGE SCALE GENOMIC DNA]</scope>
    <source>
        <strain evidence="12 13">SA4</strain>
    </source>
</reference>
<feature type="repeat" description="Lumazine-binding" evidence="10">
    <location>
        <begin position="97"/>
        <end position="193"/>
    </location>
</feature>
<dbReference type="PANTHER" id="PTHR21098:SF12">
    <property type="entry name" value="RIBOFLAVIN SYNTHASE"/>
    <property type="match status" value="1"/>
</dbReference>
<keyword evidence="8" id="KW-0677">Repeat</keyword>
<evidence type="ECO:0000259" key="11">
    <source>
        <dbReference type="PROSITE" id="PS51177"/>
    </source>
</evidence>
<dbReference type="FunFam" id="2.40.30.20:FF:000006">
    <property type="entry name" value="Riboflavin synthase, alpha subunit"/>
    <property type="match status" value="1"/>
</dbReference>
<dbReference type="InterPro" id="IPR026017">
    <property type="entry name" value="Lumazine-bd_dom"/>
</dbReference>
<feature type="domain" description="Lumazine-binding" evidence="11">
    <location>
        <begin position="1"/>
        <end position="96"/>
    </location>
</feature>